<evidence type="ECO:0000256" key="3">
    <source>
        <dbReference type="PROSITE-ProRule" id="PRU10141"/>
    </source>
</evidence>
<dbReference type="PANTHER" id="PTHR24346">
    <property type="entry name" value="MAP/MICROTUBULE AFFINITY-REGULATING KINASE"/>
    <property type="match status" value="1"/>
</dbReference>
<dbReference type="Gene3D" id="1.10.510.10">
    <property type="entry name" value="Transferase(Phosphotransferase) domain 1"/>
    <property type="match status" value="1"/>
</dbReference>
<dbReference type="PROSITE" id="PS00108">
    <property type="entry name" value="PROTEIN_KINASE_ST"/>
    <property type="match status" value="1"/>
</dbReference>
<evidence type="ECO:0000313" key="6">
    <source>
        <dbReference type="EMBL" id="AMD18698.1"/>
    </source>
</evidence>
<keyword evidence="2 3" id="KW-0067">ATP-binding</keyword>
<dbReference type="GeneID" id="28721851"/>
<dbReference type="PANTHER" id="PTHR24346:SF30">
    <property type="entry name" value="MATERNAL EMBRYONIC LEUCINE ZIPPER KINASE"/>
    <property type="match status" value="1"/>
</dbReference>
<dbReference type="GO" id="GO:0005524">
    <property type="term" value="F:ATP binding"/>
    <property type="evidence" value="ECO:0007669"/>
    <property type="project" value="UniProtKB-UniRule"/>
</dbReference>
<dbReference type="Proteomes" id="UP000243052">
    <property type="component" value="Chromosome ii"/>
</dbReference>
<dbReference type="AlphaFoldDB" id="A0A109UWC3"/>
<dbReference type="InterPro" id="IPR011009">
    <property type="entry name" value="Kinase-like_dom_sf"/>
</dbReference>
<dbReference type="InterPro" id="IPR000719">
    <property type="entry name" value="Prot_kinase_dom"/>
</dbReference>
<dbReference type="RefSeq" id="XP_017985694.1">
    <property type="nucleotide sequence ID" value="XM_018130210.1"/>
</dbReference>
<accession>A0A109UWC3</accession>
<proteinExistence type="predicted"/>
<feature type="region of interest" description="Disordered" evidence="4">
    <location>
        <begin position="1"/>
        <end position="21"/>
    </location>
</feature>
<gene>
    <name evidence="6" type="ORF">AW171_hschr2211</name>
</gene>
<dbReference type="PROSITE" id="PS50011">
    <property type="entry name" value="PROTEIN_KINASE_DOM"/>
    <property type="match status" value="1"/>
</dbReference>
<dbReference type="OrthoDB" id="410920at2759"/>
<dbReference type="InterPro" id="IPR008271">
    <property type="entry name" value="Ser/Thr_kinase_AS"/>
</dbReference>
<name>A0A109UWC3_9SACH</name>
<dbReference type="GO" id="GO:0004674">
    <property type="term" value="F:protein serine/threonine kinase activity"/>
    <property type="evidence" value="ECO:0007669"/>
    <property type="project" value="TreeGrafter"/>
</dbReference>
<dbReference type="GO" id="GO:0035556">
    <property type="term" value="P:intracellular signal transduction"/>
    <property type="evidence" value="ECO:0007669"/>
    <property type="project" value="TreeGrafter"/>
</dbReference>
<keyword evidence="7" id="KW-1185">Reference proteome</keyword>
<dbReference type="EMBL" id="CP014242">
    <property type="protein sequence ID" value="AMD18698.1"/>
    <property type="molecule type" value="Genomic_DNA"/>
</dbReference>
<dbReference type="SMART" id="SM00220">
    <property type="entry name" value="S_TKc"/>
    <property type="match status" value="1"/>
</dbReference>
<evidence type="ECO:0000256" key="2">
    <source>
        <dbReference type="ARBA" id="ARBA00022840"/>
    </source>
</evidence>
<evidence type="ECO:0000259" key="5">
    <source>
        <dbReference type="PROSITE" id="PS50011"/>
    </source>
</evidence>
<feature type="binding site" evidence="3">
    <location>
        <position position="230"/>
    </location>
    <ligand>
        <name>ATP</name>
        <dbReference type="ChEBI" id="CHEBI:30616"/>
    </ligand>
</feature>
<sequence length="518" mass="58062">MQAEELPQSVNSDESDESVHLNNDVLELQYRDGSEPDLCEGPLIQPVTLIPSESATEIKEFEGAQLHIPKVRQSDSSVVAKEVTHQAAVKGGSANPVICNLPNTLNLDPAVQRTSSEYNGGSCFVVNTNIQVRTKSSPSAASHKARQQYYFRSDIHSPPLLQDWVQGEEHLSGLAAEDINYLEAYLIPYGTEVATWRAVKQIGAGNFSDVYLYEAVDKRVPVHLRNVAVKNIRYPAEILSKSTRHNPKSRDAMSRLESSLVLELSVLRDLNHHCIVKLLGINDLEFLSSEQPLTGRSDMDTLPPCKMVVSFCAGGDLLGMAKLRSFPDWLIQRIFAELAHAILYLHSNMVIHRDLKLENVLLKYPLEDLLKMQESTEDSIIELTDFGLCKKIQQDELCTTRCGSEDYVSPEILMGLPYDGKLCDTWALGVILYALLEDRLPFDPLPAESQRRSRIRSTAHRIARLDWLWVAFANVDHNAKVIVENCLVSRKTRWDIGAITSSDYVSSVASELVFLKEY</sequence>
<evidence type="ECO:0000313" key="7">
    <source>
        <dbReference type="Proteomes" id="UP000243052"/>
    </source>
</evidence>
<dbReference type="PROSITE" id="PS00107">
    <property type="entry name" value="PROTEIN_KINASE_ATP"/>
    <property type="match status" value="1"/>
</dbReference>
<evidence type="ECO:0000256" key="1">
    <source>
        <dbReference type="ARBA" id="ARBA00022741"/>
    </source>
</evidence>
<protein>
    <submittedName>
        <fullName evidence="6">HBL204Wp</fullName>
    </submittedName>
</protein>
<dbReference type="STRING" id="45286.A0A109UWC3"/>
<dbReference type="SUPFAM" id="SSF56112">
    <property type="entry name" value="Protein kinase-like (PK-like)"/>
    <property type="match status" value="1"/>
</dbReference>
<dbReference type="InterPro" id="IPR017441">
    <property type="entry name" value="Protein_kinase_ATP_BS"/>
</dbReference>
<reference evidence="6 7" key="1">
    <citation type="submission" date="2016-01" db="EMBL/GenBank/DDBJ databases">
        <title>Genome sequence of the yeast Holleya sinecauda.</title>
        <authorList>
            <person name="Dietrich F.S."/>
        </authorList>
    </citation>
    <scope>NUCLEOTIDE SEQUENCE [LARGE SCALE GENOMIC DNA]</scope>
    <source>
        <strain evidence="6 7">ATCC 58844</strain>
    </source>
</reference>
<dbReference type="Pfam" id="PF00069">
    <property type="entry name" value="Pkinase"/>
    <property type="match status" value="1"/>
</dbReference>
<evidence type="ECO:0000256" key="4">
    <source>
        <dbReference type="SAM" id="MobiDB-lite"/>
    </source>
</evidence>
<dbReference type="GO" id="GO:0005737">
    <property type="term" value="C:cytoplasm"/>
    <property type="evidence" value="ECO:0007669"/>
    <property type="project" value="TreeGrafter"/>
</dbReference>
<keyword evidence="1 3" id="KW-0547">Nucleotide-binding</keyword>
<feature type="domain" description="Protein kinase" evidence="5">
    <location>
        <begin position="196"/>
        <end position="505"/>
    </location>
</feature>
<organism evidence="6 7">
    <name type="scientific">Eremothecium sinecaudum</name>
    <dbReference type="NCBI Taxonomy" id="45286"/>
    <lineage>
        <taxon>Eukaryota</taxon>
        <taxon>Fungi</taxon>
        <taxon>Dikarya</taxon>
        <taxon>Ascomycota</taxon>
        <taxon>Saccharomycotina</taxon>
        <taxon>Saccharomycetes</taxon>
        <taxon>Saccharomycetales</taxon>
        <taxon>Saccharomycetaceae</taxon>
        <taxon>Eremothecium</taxon>
    </lineage>
</organism>